<dbReference type="InterPro" id="IPR009003">
    <property type="entry name" value="Peptidase_S1_PA"/>
</dbReference>
<dbReference type="AlphaFoldDB" id="U5ERF5"/>
<accession>U5ERF5</accession>
<dbReference type="InterPro" id="IPR043504">
    <property type="entry name" value="Peptidase_S1_PA_chymotrypsin"/>
</dbReference>
<organism evidence="4">
    <name type="scientific">Corethrella appendiculata</name>
    <dbReference type="NCBI Taxonomy" id="1370023"/>
    <lineage>
        <taxon>Eukaryota</taxon>
        <taxon>Metazoa</taxon>
        <taxon>Ecdysozoa</taxon>
        <taxon>Arthropoda</taxon>
        <taxon>Hexapoda</taxon>
        <taxon>Insecta</taxon>
        <taxon>Pterygota</taxon>
        <taxon>Neoptera</taxon>
        <taxon>Endopterygota</taxon>
        <taxon>Diptera</taxon>
        <taxon>Nematocera</taxon>
        <taxon>Culicoidea</taxon>
        <taxon>Chaoboridae</taxon>
        <taxon>Corethrella</taxon>
    </lineage>
</organism>
<evidence type="ECO:0000256" key="1">
    <source>
        <dbReference type="ARBA" id="ARBA00024195"/>
    </source>
</evidence>
<dbReference type="PROSITE" id="PS50240">
    <property type="entry name" value="TRYPSIN_DOM"/>
    <property type="match status" value="1"/>
</dbReference>
<sequence length="413" mass="47219">MKFQFIIFSWIIFKVFCADEKLKFPPVVSIRKSVNNEWVCCGVLVDVKIVLTTANCLIESTNPENYFIAFGRYNLPNGESFAPNKTDENILNYLIANKISEIIPEPENVLSNAIDTQLSDIDEPKPQTEDDRKKMQRNYLHSLFENFAYIRENRIKNSEYREIESIFVHKNSIVLIRLKQSVPENIDIPIININSDIPLQRLFTVFGWGSYNRNGSLISKSNQLQSFELVSIDPSVCIEEYSTEFNSDQHLCMVSRNDDTPCYGFSGAPLLQNGKLFGLIVFGDVDCNATKPIVFVKISEKIELIVKSLRDMDSIINDNFYRSDGDNDQSSGEAENDFDLDMFQVYNNSNIEDNFDYKIIGETSRSPNGTHNESVSTIKLTSTSTSKYPESNDITDRSGFLERFYNYMKTSIG</sequence>
<dbReference type="InterPro" id="IPR001254">
    <property type="entry name" value="Trypsin_dom"/>
</dbReference>
<reference evidence="4" key="1">
    <citation type="journal article" date="2014" name="Insect Biochem. Mol. Biol.">
        <title>An insight into the sialome of the frog biting fly, Corethrella appendiculata.</title>
        <authorList>
            <person name="Ribeiro J.M.C."/>
            <person name="Chagas A.C."/>
            <person name="Pham V.M."/>
            <person name="Lounibos L.P."/>
            <person name="Calvo E."/>
        </authorList>
    </citation>
    <scope>NUCLEOTIDE SEQUENCE</scope>
    <source>
        <tissue evidence="4">Salivary glands</tissue>
    </source>
</reference>
<dbReference type="Gene3D" id="2.40.10.10">
    <property type="entry name" value="Trypsin-like serine proteases"/>
    <property type="match status" value="2"/>
</dbReference>
<proteinExistence type="evidence at transcript level"/>
<comment type="similarity">
    <text evidence="1">Belongs to the peptidase S1 family. CLIP subfamily.</text>
</comment>
<dbReference type="SMART" id="SM00020">
    <property type="entry name" value="Tryp_SPc"/>
    <property type="match status" value="1"/>
</dbReference>
<name>U5ERF5_9DIPT</name>
<feature type="chain" id="PRO_5004659607" evidence="2">
    <location>
        <begin position="18"/>
        <end position="413"/>
    </location>
</feature>
<dbReference type="GO" id="GO:0004252">
    <property type="term" value="F:serine-type endopeptidase activity"/>
    <property type="evidence" value="ECO:0007669"/>
    <property type="project" value="InterPro"/>
</dbReference>
<feature type="signal peptide" evidence="2">
    <location>
        <begin position="1"/>
        <end position="17"/>
    </location>
</feature>
<evidence type="ECO:0000256" key="2">
    <source>
        <dbReference type="SAM" id="SignalP"/>
    </source>
</evidence>
<dbReference type="GO" id="GO:0006508">
    <property type="term" value="P:proteolysis"/>
    <property type="evidence" value="ECO:0007669"/>
    <property type="project" value="InterPro"/>
</dbReference>
<dbReference type="SUPFAM" id="SSF50494">
    <property type="entry name" value="Trypsin-like serine proteases"/>
    <property type="match status" value="1"/>
</dbReference>
<dbReference type="EMBL" id="GANO01003753">
    <property type="protein sequence ID" value="JAB56118.1"/>
    <property type="molecule type" value="mRNA"/>
</dbReference>
<dbReference type="InterPro" id="IPR051333">
    <property type="entry name" value="CLIP_Serine_Protease"/>
</dbReference>
<evidence type="ECO:0000259" key="3">
    <source>
        <dbReference type="PROSITE" id="PS50240"/>
    </source>
</evidence>
<protein>
    <submittedName>
        <fullName evidence="4">Putative trypsin-like salivary secreted protein</fullName>
    </submittedName>
</protein>
<dbReference type="PANTHER" id="PTHR24260">
    <property type="match status" value="1"/>
</dbReference>
<dbReference type="PANTHER" id="PTHR24260:SF136">
    <property type="entry name" value="GH08193P-RELATED"/>
    <property type="match status" value="1"/>
</dbReference>
<evidence type="ECO:0000313" key="4">
    <source>
        <dbReference type="EMBL" id="JAB56118.1"/>
    </source>
</evidence>
<feature type="domain" description="Peptidase S1" evidence="3">
    <location>
        <begin position="11"/>
        <end position="310"/>
    </location>
</feature>
<keyword evidence="2" id="KW-0732">Signal</keyword>
<dbReference type="Pfam" id="PF00089">
    <property type="entry name" value="Trypsin"/>
    <property type="match status" value="1"/>
</dbReference>